<evidence type="ECO:0000313" key="1">
    <source>
        <dbReference type="EMBL" id="EKE67605.1"/>
    </source>
</evidence>
<comment type="caution">
    <text evidence="1">The sequence shown here is derived from an EMBL/GenBank/DDBJ whole genome shotgun (WGS) entry which is preliminary data.</text>
</comment>
<dbReference type="STRING" id="1207063.P24_18396"/>
<keyword evidence="2" id="KW-1185">Reference proteome</keyword>
<sequence length="116" mass="12721">MLRGHGLCSKTHDRRHTVRGADAVIERDVALAIALWLPAMVMPLGMRGNIAVQGMAAGRMRFGALRLAGRVESCRPQAHIRIEPEAQYGNQHDCDGPAPANTRLLRSCNGRFRPTP</sequence>
<protein>
    <submittedName>
        <fullName evidence="1">Uncharacterized protein</fullName>
    </submittedName>
</protein>
<organism evidence="1 2">
    <name type="scientific">Oceanibaculum indicum P24</name>
    <dbReference type="NCBI Taxonomy" id="1207063"/>
    <lineage>
        <taxon>Bacteria</taxon>
        <taxon>Pseudomonadati</taxon>
        <taxon>Pseudomonadota</taxon>
        <taxon>Alphaproteobacteria</taxon>
        <taxon>Rhodospirillales</taxon>
        <taxon>Oceanibaculaceae</taxon>
        <taxon>Oceanibaculum</taxon>
    </lineage>
</organism>
<dbReference type="Proteomes" id="UP000006746">
    <property type="component" value="Unassembled WGS sequence"/>
</dbReference>
<gene>
    <name evidence="1" type="ORF">P24_18396</name>
</gene>
<accession>K2JQZ9</accession>
<dbReference type="AlphaFoldDB" id="K2JQZ9"/>
<name>K2JQZ9_9PROT</name>
<proteinExistence type="predicted"/>
<evidence type="ECO:0000313" key="2">
    <source>
        <dbReference type="Proteomes" id="UP000006746"/>
    </source>
</evidence>
<dbReference type="EMBL" id="AMRL01000044">
    <property type="protein sequence ID" value="EKE67605.1"/>
    <property type="molecule type" value="Genomic_DNA"/>
</dbReference>
<reference evidence="1 2" key="1">
    <citation type="journal article" date="2012" name="J. Bacteriol.">
        <title>Genome Sequence of Oceanibaculum indicum Type Strain P24.</title>
        <authorList>
            <person name="Lai Q."/>
            <person name="Shao Z."/>
        </authorList>
    </citation>
    <scope>NUCLEOTIDE SEQUENCE [LARGE SCALE GENOMIC DNA]</scope>
    <source>
        <strain evidence="1 2">P24</strain>
    </source>
</reference>